<feature type="compositionally biased region" description="Basic and acidic residues" evidence="8">
    <location>
        <begin position="8"/>
        <end position="23"/>
    </location>
</feature>
<evidence type="ECO:0000256" key="5">
    <source>
        <dbReference type="PROSITE-ProRule" id="PRU00108"/>
    </source>
</evidence>
<dbReference type="PANTHER" id="PTHR11636:SF76">
    <property type="entry name" value="PROTEIN NUBBIN"/>
    <property type="match status" value="1"/>
</dbReference>
<evidence type="ECO:0000256" key="7">
    <source>
        <dbReference type="RuleBase" id="RU361194"/>
    </source>
</evidence>
<dbReference type="InterPro" id="IPR010982">
    <property type="entry name" value="Lambda_DNA-bd_dom_sf"/>
</dbReference>
<reference evidence="12" key="1">
    <citation type="submission" date="2011-08" db="EMBL/GenBank/DDBJ databases">
        <authorList>
            <person name="Rombauts S."/>
        </authorList>
    </citation>
    <scope>NUCLEOTIDE SEQUENCE</scope>
    <source>
        <strain evidence="12">London</strain>
    </source>
</reference>
<dbReference type="Pfam" id="PF00046">
    <property type="entry name" value="Homeodomain"/>
    <property type="match status" value="1"/>
</dbReference>
<evidence type="ECO:0000256" key="6">
    <source>
        <dbReference type="RuleBase" id="RU000682"/>
    </source>
</evidence>
<dbReference type="EnsemblMetazoa" id="tetur09g01820.1">
    <property type="protein sequence ID" value="tetur09g01820.1"/>
    <property type="gene ID" value="tetur09g01820"/>
</dbReference>
<dbReference type="eggNOG" id="KOG3802">
    <property type="taxonomic scope" value="Eukaryota"/>
</dbReference>
<dbReference type="GO" id="GO:0005634">
    <property type="term" value="C:nucleus"/>
    <property type="evidence" value="ECO:0007669"/>
    <property type="project" value="UniProtKB-SubCell"/>
</dbReference>
<accession>T1KD64</accession>
<dbReference type="Proteomes" id="UP000015104">
    <property type="component" value="Unassembled WGS sequence"/>
</dbReference>
<comment type="subcellular location">
    <subcellularLocation>
        <location evidence="1 5 6">Nucleus</location>
    </subcellularLocation>
</comment>
<dbReference type="InterPro" id="IPR017970">
    <property type="entry name" value="Homeobox_CS"/>
</dbReference>
<dbReference type="PROSITE" id="PS00035">
    <property type="entry name" value="POU_1"/>
    <property type="match status" value="1"/>
</dbReference>
<dbReference type="PROSITE" id="PS00027">
    <property type="entry name" value="HOMEOBOX_1"/>
    <property type="match status" value="1"/>
</dbReference>
<evidence type="ECO:0000256" key="1">
    <source>
        <dbReference type="ARBA" id="ARBA00004123"/>
    </source>
</evidence>
<evidence type="ECO:0000256" key="3">
    <source>
        <dbReference type="ARBA" id="ARBA00023155"/>
    </source>
</evidence>
<name>T1KD64_TETUR</name>
<keyword evidence="3 5" id="KW-0371">Homeobox</keyword>
<dbReference type="AlphaFoldDB" id="T1KD64"/>
<dbReference type="SUPFAM" id="SSF46689">
    <property type="entry name" value="Homeodomain-like"/>
    <property type="match status" value="1"/>
</dbReference>
<feature type="compositionally biased region" description="Polar residues" evidence="8">
    <location>
        <begin position="50"/>
        <end position="61"/>
    </location>
</feature>
<dbReference type="InterPro" id="IPR001356">
    <property type="entry name" value="HD"/>
</dbReference>
<proteinExistence type="inferred from homology"/>
<reference evidence="11" key="2">
    <citation type="submission" date="2015-06" db="UniProtKB">
        <authorList>
            <consortium name="EnsemblMetazoa"/>
        </authorList>
    </citation>
    <scope>IDENTIFICATION</scope>
</reference>
<keyword evidence="12" id="KW-1185">Reference proteome</keyword>
<dbReference type="PROSITE" id="PS00465">
    <property type="entry name" value="POU_2"/>
    <property type="match status" value="1"/>
</dbReference>
<feature type="region of interest" description="Disordered" evidence="8">
    <location>
        <begin position="675"/>
        <end position="724"/>
    </location>
</feature>
<feature type="compositionally biased region" description="Low complexity" evidence="8">
    <location>
        <begin position="684"/>
        <end position="697"/>
    </location>
</feature>
<sequence length="724" mass="78451">MANEDYGMSEKIDAGQNGNHKESNNYCSDNSEMDDLEPDDDCDSMDSEKSLNLTMGDNSMDTSTPTSTTTVIPTNYSDKHFSSSNGTLSLILFPMYSIHLQYHHLYHQIRLKQRHQQIKQHFCLHLLNPLRLVIQHRLQQSASANNLHQLDQLQGIPLNLKGGGNGNGESGINTRTGNANASGTDLTINGYNDLSSGSINGNNKSKNDNKSLPSNTINGNNDIDGGLSNSNDLSTGSSLNRGANSLAPNLLASAAALAAAATTGSNLPINQLAQLMAAAGAAQGQLLLQATLAQQLQQATSKIQVTPNLGGFPLNPNDLQQFQQQLQQQQQNLQSLQQLILLQSTGQLAPNLQTMLLQNQVEQGYLQQTLQSLAGHGMSLPQVAVAVQQLQQLQESLGLNGIIIKQISSPIPDRRSPLTIKETAQQQINRLLGSKSSKSMVKQVNGRETPTTIITSAGSMANVISTSTQSPSSFKTQETLRTHRIINGLNDPLSSASSASSSSSSNSHHHQLSSVRSRTETSPEEMTDLEELEQFAKMFKQRRIKLGYTQGDVGLAMGKLYGNDFSQTTISRFEALNLSFKNMCKLKPLLERWLKDADASLTNPGVMSSSQASADAIGRRRKKRTSIETTVRVALEKAFISNPKPTSEEITMLAGSLCMEKEVVRVWFCNRRQKEKRINPPPNSSGTSPTPNGSGSPFHANLSMGSNGLTNSNPNSPIPSPIEQ</sequence>
<dbReference type="SUPFAM" id="SSF47413">
    <property type="entry name" value="lambda repressor-like DNA-binding domains"/>
    <property type="match status" value="1"/>
</dbReference>
<evidence type="ECO:0000256" key="8">
    <source>
        <dbReference type="SAM" id="MobiDB-lite"/>
    </source>
</evidence>
<dbReference type="PANTHER" id="PTHR11636">
    <property type="entry name" value="POU DOMAIN"/>
    <property type="match status" value="1"/>
</dbReference>
<evidence type="ECO:0000259" key="10">
    <source>
        <dbReference type="PROSITE" id="PS51179"/>
    </source>
</evidence>
<keyword evidence="4 5" id="KW-0539">Nucleus</keyword>
<dbReference type="GO" id="GO:0000978">
    <property type="term" value="F:RNA polymerase II cis-regulatory region sequence-specific DNA binding"/>
    <property type="evidence" value="ECO:0007669"/>
    <property type="project" value="TreeGrafter"/>
</dbReference>
<evidence type="ECO:0000256" key="2">
    <source>
        <dbReference type="ARBA" id="ARBA00023125"/>
    </source>
</evidence>
<comment type="similarity">
    <text evidence="7">Belongs to the POU transcription factor family.</text>
</comment>
<feature type="compositionally biased region" description="Acidic residues" evidence="8">
    <location>
        <begin position="31"/>
        <end position="45"/>
    </location>
</feature>
<dbReference type="InterPro" id="IPR000327">
    <property type="entry name" value="POU_dom"/>
</dbReference>
<feature type="compositionally biased region" description="Polar residues" evidence="8">
    <location>
        <begin position="604"/>
        <end position="613"/>
    </location>
</feature>
<evidence type="ECO:0000259" key="9">
    <source>
        <dbReference type="PROSITE" id="PS50071"/>
    </source>
</evidence>
<feature type="region of interest" description="Disordered" evidence="8">
    <location>
        <begin position="489"/>
        <end position="526"/>
    </location>
</feature>
<dbReference type="InterPro" id="IPR009057">
    <property type="entry name" value="Homeodomain-like_sf"/>
</dbReference>
<dbReference type="PRINTS" id="PR00028">
    <property type="entry name" value="POUDOMAIN"/>
</dbReference>
<organism evidence="11 12">
    <name type="scientific">Tetranychus urticae</name>
    <name type="common">Two-spotted spider mite</name>
    <dbReference type="NCBI Taxonomy" id="32264"/>
    <lineage>
        <taxon>Eukaryota</taxon>
        <taxon>Metazoa</taxon>
        <taxon>Ecdysozoa</taxon>
        <taxon>Arthropoda</taxon>
        <taxon>Chelicerata</taxon>
        <taxon>Arachnida</taxon>
        <taxon>Acari</taxon>
        <taxon>Acariformes</taxon>
        <taxon>Trombidiformes</taxon>
        <taxon>Prostigmata</taxon>
        <taxon>Eleutherengona</taxon>
        <taxon>Raphignathae</taxon>
        <taxon>Tetranychoidea</taxon>
        <taxon>Tetranychidae</taxon>
        <taxon>Tetranychus</taxon>
    </lineage>
</organism>
<dbReference type="PROSITE" id="PS50071">
    <property type="entry name" value="HOMEOBOX_2"/>
    <property type="match status" value="1"/>
</dbReference>
<dbReference type="Gene3D" id="1.10.10.60">
    <property type="entry name" value="Homeodomain-like"/>
    <property type="match status" value="1"/>
</dbReference>
<keyword evidence="7" id="KW-0804">Transcription</keyword>
<feature type="compositionally biased region" description="Low complexity" evidence="8">
    <location>
        <begin position="493"/>
        <end position="506"/>
    </location>
</feature>
<dbReference type="PROSITE" id="PS51179">
    <property type="entry name" value="POU_3"/>
    <property type="match status" value="1"/>
</dbReference>
<keyword evidence="2 5" id="KW-0238">DNA-binding</keyword>
<evidence type="ECO:0000313" key="11">
    <source>
        <dbReference type="EnsemblMetazoa" id="tetur09g01820.1"/>
    </source>
</evidence>
<protein>
    <recommendedName>
        <fullName evidence="7">POU domain protein</fullName>
    </recommendedName>
</protein>
<evidence type="ECO:0000256" key="4">
    <source>
        <dbReference type="ARBA" id="ARBA00023242"/>
    </source>
</evidence>
<dbReference type="FunFam" id="1.10.260.40:FF:000001">
    <property type="entry name" value="POU domain protein"/>
    <property type="match status" value="1"/>
</dbReference>
<feature type="domain" description="POU-specific" evidence="10">
    <location>
        <begin position="524"/>
        <end position="598"/>
    </location>
</feature>
<dbReference type="STRING" id="32264.T1KD64"/>
<evidence type="ECO:0000313" key="12">
    <source>
        <dbReference type="Proteomes" id="UP000015104"/>
    </source>
</evidence>
<feature type="DNA-binding region" description="Homeobox" evidence="5">
    <location>
        <begin position="620"/>
        <end position="679"/>
    </location>
</feature>
<dbReference type="GO" id="GO:0001228">
    <property type="term" value="F:DNA-binding transcription activator activity, RNA polymerase II-specific"/>
    <property type="evidence" value="ECO:0007669"/>
    <property type="project" value="UniProtKB-ARBA"/>
</dbReference>
<dbReference type="SMART" id="SM00352">
    <property type="entry name" value="POU"/>
    <property type="match status" value="1"/>
</dbReference>
<dbReference type="HOGENOM" id="CLU_382354_0_0_1"/>
<feature type="region of interest" description="Disordered" evidence="8">
    <location>
        <begin position="198"/>
        <end position="223"/>
    </location>
</feature>
<dbReference type="GO" id="GO:0030154">
    <property type="term" value="P:cell differentiation"/>
    <property type="evidence" value="ECO:0007669"/>
    <property type="project" value="UniProtKB-ARBA"/>
</dbReference>
<dbReference type="Pfam" id="PF00157">
    <property type="entry name" value="Pou"/>
    <property type="match status" value="1"/>
</dbReference>
<feature type="region of interest" description="Disordered" evidence="8">
    <location>
        <begin position="1"/>
        <end position="67"/>
    </location>
</feature>
<dbReference type="InterPro" id="IPR050255">
    <property type="entry name" value="POU_domain_TF"/>
</dbReference>
<feature type="domain" description="Homeobox" evidence="9">
    <location>
        <begin position="618"/>
        <end position="678"/>
    </location>
</feature>
<dbReference type="EMBL" id="CAEY01002009">
    <property type="status" value="NOT_ANNOTATED_CDS"/>
    <property type="molecule type" value="Genomic_DNA"/>
</dbReference>
<dbReference type="Gene3D" id="1.10.260.40">
    <property type="entry name" value="lambda repressor-like DNA-binding domains"/>
    <property type="match status" value="1"/>
</dbReference>
<dbReference type="SMART" id="SM00389">
    <property type="entry name" value="HOX"/>
    <property type="match status" value="1"/>
</dbReference>
<feature type="region of interest" description="Disordered" evidence="8">
    <location>
        <begin position="604"/>
        <end position="625"/>
    </location>
</feature>
<dbReference type="InterPro" id="IPR013847">
    <property type="entry name" value="POU"/>
</dbReference>
<dbReference type="CDD" id="cd00086">
    <property type="entry name" value="homeodomain"/>
    <property type="match status" value="1"/>
</dbReference>